<feature type="transmembrane region" description="Helical" evidence="2">
    <location>
        <begin position="630"/>
        <end position="648"/>
    </location>
</feature>
<name>A0AAW1RX42_9CHLO</name>
<evidence type="ECO:0000313" key="4">
    <source>
        <dbReference type="Proteomes" id="UP001485043"/>
    </source>
</evidence>
<sequence length="948" mass="102882">MPANNAPGADSSGPTAGHEAGGAPGLQQALPAEAVSRPQISETRAPIKPPRSKPTSLWRTYTWLCAYLTSNNFQSSIQFALGLLLVSVFIFVRPLSYTDGGLSSLFVPMGFILCSSNLHAGGRAEAAALLGAVSQGVVAAAIIITIARQTPAYTTWLAILSAALFILISIVRCMDMLTGLLLGITTSMGLLIGQMEQAAPALWSKVIWGLVRDIWLSAAAVLLIGFFIFATSCRETIGRQTAAHTKHAGQALSSITSHLIPVERESSVSSCRSRTPRKHVSSDKADKEVEDEIDTDKQLEQATDPSVDHSLRHLKDPAVRTVAGLRSGILQTKSLLATAAYEPSFYGSCRLRLADLSTILIGLEAMATRIATLESLLEGDDLFLDEAALQAAFGIDPLPHLRQLLAVVEASLAVMAQTLATSTAGVIAPQPNTATSMRDEQYGTIRDMLSECHEYWRQRAAANHSILYISAERRVVLLIVVQSLGLLDAVHKLEEQVRLALCSQTAYSWPWKWRQVSGPDCRRRAALELQPVGLFLKLFVGYPHFRLLFLFFTSVLPGCFASRQHVTKTLWWNRNFHFGIKFWLSTSGALALLFALSVHYSVVRDSRRFYLMIALVATLQERADATFTRGVLRAVFAAVAGTLGYLVMLRPVTASNPFALAAICSVWAFIAGTFGAGPFKYAAYLADLIFNGIVFNQYQHVAGSHGSVIVYADRIVEYGIGITIALVATIPHPWYLAGDSLERIGLALSNAAALAKKTILAYMEEIQLQDFDGHRHQPRDVRPGSRRLRKSISLKLRELTLLAASQPTEASAVGLARLHEADIISQVSTLIGATSIQIGKEKVLWSKGLLTLPTIVQTAVAGARVIEEQLTLLHIIATHDAFISGRRTRAMYAGIVKPLHGDLEVLMDLVLSAATAMSAVLQESSDTAALKHLSECVSNLGTHRKSLQ</sequence>
<dbReference type="EMBL" id="JALJOV010001928">
    <property type="protein sequence ID" value="KAK9838220.1"/>
    <property type="molecule type" value="Genomic_DNA"/>
</dbReference>
<feature type="transmembrane region" description="Helical" evidence="2">
    <location>
        <begin position="214"/>
        <end position="231"/>
    </location>
</feature>
<keyword evidence="4" id="KW-1185">Reference proteome</keyword>
<gene>
    <name evidence="3" type="ORF">WJX84_010073</name>
</gene>
<feature type="transmembrane region" description="Helical" evidence="2">
    <location>
        <begin position="101"/>
        <end position="120"/>
    </location>
</feature>
<feature type="transmembrane region" description="Helical" evidence="2">
    <location>
        <begin position="77"/>
        <end position="95"/>
    </location>
</feature>
<proteinExistence type="predicted"/>
<keyword evidence="2" id="KW-0812">Transmembrane</keyword>
<feature type="transmembrane region" description="Helical" evidence="2">
    <location>
        <begin position="545"/>
        <end position="563"/>
    </location>
</feature>
<feature type="transmembrane region" description="Helical" evidence="2">
    <location>
        <begin position="583"/>
        <end position="603"/>
    </location>
</feature>
<dbReference type="AlphaFoldDB" id="A0AAW1RX42"/>
<feature type="transmembrane region" description="Helical" evidence="2">
    <location>
        <begin position="153"/>
        <end position="170"/>
    </location>
</feature>
<evidence type="ECO:0000256" key="2">
    <source>
        <dbReference type="SAM" id="Phobius"/>
    </source>
</evidence>
<reference evidence="3 4" key="1">
    <citation type="journal article" date="2024" name="Nat. Commun.">
        <title>Phylogenomics reveals the evolutionary origins of lichenization in chlorophyte algae.</title>
        <authorList>
            <person name="Puginier C."/>
            <person name="Libourel C."/>
            <person name="Otte J."/>
            <person name="Skaloud P."/>
            <person name="Haon M."/>
            <person name="Grisel S."/>
            <person name="Petersen M."/>
            <person name="Berrin J.G."/>
            <person name="Delaux P.M."/>
            <person name="Dal Grande F."/>
            <person name="Keller J."/>
        </authorList>
    </citation>
    <scope>NUCLEOTIDE SEQUENCE [LARGE SCALE GENOMIC DNA]</scope>
    <source>
        <strain evidence="3 4">SAG 2523</strain>
    </source>
</reference>
<feature type="region of interest" description="Disordered" evidence="1">
    <location>
        <begin position="1"/>
        <end position="55"/>
    </location>
</feature>
<feature type="transmembrane region" description="Helical" evidence="2">
    <location>
        <begin position="177"/>
        <end position="194"/>
    </location>
</feature>
<feature type="non-terminal residue" evidence="3">
    <location>
        <position position="948"/>
    </location>
</feature>
<protein>
    <submittedName>
        <fullName evidence="3">Uncharacterized protein</fullName>
    </submittedName>
</protein>
<evidence type="ECO:0000313" key="3">
    <source>
        <dbReference type="EMBL" id="KAK9838220.1"/>
    </source>
</evidence>
<dbReference type="Proteomes" id="UP001485043">
    <property type="component" value="Unassembled WGS sequence"/>
</dbReference>
<comment type="caution">
    <text evidence="3">The sequence shown here is derived from an EMBL/GenBank/DDBJ whole genome shotgun (WGS) entry which is preliminary data.</text>
</comment>
<accession>A0AAW1RX42</accession>
<feature type="transmembrane region" description="Helical" evidence="2">
    <location>
        <begin position="718"/>
        <end position="737"/>
    </location>
</feature>
<keyword evidence="2" id="KW-0472">Membrane</keyword>
<feature type="region of interest" description="Disordered" evidence="1">
    <location>
        <begin position="266"/>
        <end position="295"/>
    </location>
</feature>
<keyword evidence="2" id="KW-1133">Transmembrane helix</keyword>
<feature type="transmembrane region" description="Helical" evidence="2">
    <location>
        <begin position="127"/>
        <end position="147"/>
    </location>
</feature>
<evidence type="ECO:0000256" key="1">
    <source>
        <dbReference type="SAM" id="MobiDB-lite"/>
    </source>
</evidence>
<organism evidence="3 4">
    <name type="scientific">Apatococcus fuscideae</name>
    <dbReference type="NCBI Taxonomy" id="2026836"/>
    <lineage>
        <taxon>Eukaryota</taxon>
        <taxon>Viridiplantae</taxon>
        <taxon>Chlorophyta</taxon>
        <taxon>core chlorophytes</taxon>
        <taxon>Trebouxiophyceae</taxon>
        <taxon>Chlorellales</taxon>
        <taxon>Chlorellaceae</taxon>
        <taxon>Apatococcus</taxon>
    </lineage>
</organism>
<feature type="transmembrane region" description="Helical" evidence="2">
    <location>
        <begin position="654"/>
        <end position="674"/>
    </location>
</feature>